<evidence type="ECO:0000256" key="5">
    <source>
        <dbReference type="SAM" id="MobiDB-lite"/>
    </source>
</evidence>
<dbReference type="PANTHER" id="PTHR31644">
    <property type="entry name" value="TRANSCRIPTIONAL ACTIVATOR ARO80-RELATED"/>
    <property type="match status" value="1"/>
</dbReference>
<accession>A0AAD6I024</accession>
<keyword evidence="4" id="KW-0539">Nucleus</keyword>
<feature type="compositionally biased region" description="Basic and acidic residues" evidence="5">
    <location>
        <begin position="134"/>
        <end position="146"/>
    </location>
</feature>
<keyword evidence="1" id="KW-0805">Transcription regulation</keyword>
<reference evidence="7" key="2">
    <citation type="submission" date="2023-01" db="EMBL/GenBank/DDBJ databases">
        <authorList>
            <person name="Petersen C."/>
        </authorList>
    </citation>
    <scope>NUCLEOTIDE SEQUENCE</scope>
    <source>
        <strain evidence="7">IBT 15450</strain>
    </source>
</reference>
<dbReference type="CDD" id="cd00067">
    <property type="entry name" value="GAL4"/>
    <property type="match status" value="1"/>
</dbReference>
<dbReference type="PROSITE" id="PS50048">
    <property type="entry name" value="ZN2_CY6_FUNGAL_2"/>
    <property type="match status" value="1"/>
</dbReference>
<feature type="compositionally biased region" description="Polar residues" evidence="5">
    <location>
        <begin position="108"/>
        <end position="126"/>
    </location>
</feature>
<feature type="region of interest" description="Disordered" evidence="5">
    <location>
        <begin position="83"/>
        <end position="160"/>
    </location>
</feature>
<dbReference type="GO" id="GO:0005634">
    <property type="term" value="C:nucleus"/>
    <property type="evidence" value="ECO:0007669"/>
    <property type="project" value="TreeGrafter"/>
</dbReference>
<dbReference type="GO" id="GO:0003677">
    <property type="term" value="F:DNA binding"/>
    <property type="evidence" value="ECO:0007669"/>
    <property type="project" value="UniProtKB-KW"/>
</dbReference>
<dbReference type="AlphaFoldDB" id="A0AAD6I024"/>
<dbReference type="GO" id="GO:0000981">
    <property type="term" value="F:DNA-binding transcription factor activity, RNA polymerase II-specific"/>
    <property type="evidence" value="ECO:0007669"/>
    <property type="project" value="InterPro"/>
</dbReference>
<dbReference type="InterPro" id="IPR036864">
    <property type="entry name" value="Zn2-C6_fun-type_DNA-bd_sf"/>
</dbReference>
<sequence>MDDAATSDRDIQATYPSGVSFVHVQHPGSPPQSQRRRAELSCEPCRKRKLRCEASESLPGICVRCRRDGKTCKFRTVKYRRRRIQPSTDASAPTSAANDQAGGDADSTEPQNQATTAVSVTSQQPWLTVPSEMQYEHGSEVRHPLDLDSSPGTASNSTANLDPKMTIMSMQMRNTADALDLLTFAATTERQFKRFSSPEKGSAPGNAGSFLQGDSARTDIAIESDSRWNQCYLIQRRLVSVHEAIEYIGFFFSYLWPLKPVIPAYYKDPSKYVLLATEEPVLLNTVIALASRYHTLTGSHGEIRSERIHWQVWSTLQTFLQSAIWGSIKTRSLGTIASMLLLIGWHTRAIHNPGSFGLEGNSLMTDSPLRVAGNDRLENAGNLISMQKLSHLGGLDIMSSAYRSNKMSWMLLANAIALAQEGCCFEIETPNLIDDEKTAERSWACVVCVFIYLIDEHLAIRLGLEPLLPEKSRSIVVHSFSKVFASALPERDHWESYFELTEEIRNTREYLHGLKQTASRPYSYDVVPVLEHTQRRLERWRCQFAVQDQRSLLGACLSIEVRYAVIYSLSPASHVRVSEVDEVGLLRVQNLRDAAVRAARELLSLVTDVLEPSNLLRYIPVHCWLFTMAASLHLLKEALLHEPNITDQDLDIQLLRKTVEALRRGAPDDVHTAGRFSQIMGYLVDAVLKPSANSARASQFGQAPLRMLDISGSIPLNGAFDSPLGDLLWWNDALSLLEGHPSSYDASER</sequence>
<organism evidence="7 8">
    <name type="scientific">Penicillium canescens</name>
    <dbReference type="NCBI Taxonomy" id="5083"/>
    <lineage>
        <taxon>Eukaryota</taxon>
        <taxon>Fungi</taxon>
        <taxon>Dikarya</taxon>
        <taxon>Ascomycota</taxon>
        <taxon>Pezizomycotina</taxon>
        <taxon>Eurotiomycetes</taxon>
        <taxon>Eurotiomycetidae</taxon>
        <taxon>Eurotiales</taxon>
        <taxon>Aspergillaceae</taxon>
        <taxon>Penicillium</taxon>
    </lineage>
</organism>
<evidence type="ECO:0000256" key="4">
    <source>
        <dbReference type="ARBA" id="ARBA00023242"/>
    </source>
</evidence>
<gene>
    <name evidence="7" type="ORF">N7460_013975</name>
</gene>
<dbReference type="PROSITE" id="PS00463">
    <property type="entry name" value="ZN2_CY6_FUNGAL_1"/>
    <property type="match status" value="1"/>
</dbReference>
<dbReference type="InterPro" id="IPR001138">
    <property type="entry name" value="Zn2Cys6_DnaBD"/>
</dbReference>
<evidence type="ECO:0000256" key="2">
    <source>
        <dbReference type="ARBA" id="ARBA00023125"/>
    </source>
</evidence>
<dbReference type="Proteomes" id="UP001219568">
    <property type="component" value="Unassembled WGS sequence"/>
</dbReference>
<feature type="region of interest" description="Disordered" evidence="5">
    <location>
        <begin position="1"/>
        <end position="38"/>
    </location>
</feature>
<evidence type="ECO:0000259" key="6">
    <source>
        <dbReference type="PROSITE" id="PS50048"/>
    </source>
</evidence>
<keyword evidence="3" id="KW-0804">Transcription</keyword>
<evidence type="ECO:0000256" key="1">
    <source>
        <dbReference type="ARBA" id="ARBA00023015"/>
    </source>
</evidence>
<dbReference type="SMART" id="SM00066">
    <property type="entry name" value="GAL4"/>
    <property type="match status" value="1"/>
</dbReference>
<dbReference type="GO" id="GO:0008270">
    <property type="term" value="F:zinc ion binding"/>
    <property type="evidence" value="ECO:0007669"/>
    <property type="project" value="InterPro"/>
</dbReference>
<comment type="caution">
    <text evidence="7">The sequence shown here is derived from an EMBL/GenBank/DDBJ whole genome shotgun (WGS) entry which is preliminary data.</text>
</comment>
<feature type="compositionally biased region" description="Basic and acidic residues" evidence="5">
    <location>
        <begin position="1"/>
        <end position="11"/>
    </location>
</feature>
<dbReference type="EMBL" id="JAQJZL010000016">
    <property type="protein sequence ID" value="KAJ6023580.1"/>
    <property type="molecule type" value="Genomic_DNA"/>
</dbReference>
<dbReference type="PANTHER" id="PTHR31644:SF2">
    <property type="entry name" value="TRANSCRIPTIONAL ACTIVATOR ARO80-RELATED"/>
    <property type="match status" value="1"/>
</dbReference>
<feature type="domain" description="Zn(2)-C6 fungal-type" evidence="6">
    <location>
        <begin position="41"/>
        <end position="74"/>
    </location>
</feature>
<dbReference type="SUPFAM" id="SSF57701">
    <property type="entry name" value="Zn2/Cys6 DNA-binding domain"/>
    <property type="match status" value="1"/>
</dbReference>
<dbReference type="GO" id="GO:0009074">
    <property type="term" value="P:aromatic amino acid family catabolic process"/>
    <property type="evidence" value="ECO:0007669"/>
    <property type="project" value="TreeGrafter"/>
</dbReference>
<dbReference type="Gene3D" id="4.10.240.10">
    <property type="entry name" value="Zn(2)-C6 fungal-type DNA-binding domain"/>
    <property type="match status" value="1"/>
</dbReference>
<keyword evidence="8" id="KW-1185">Reference proteome</keyword>
<feature type="compositionally biased region" description="Polar residues" evidence="5">
    <location>
        <begin position="150"/>
        <end position="160"/>
    </location>
</feature>
<dbReference type="CDD" id="cd12148">
    <property type="entry name" value="fungal_TF_MHR"/>
    <property type="match status" value="1"/>
</dbReference>
<protein>
    <recommendedName>
        <fullName evidence="6">Zn(2)-C6 fungal-type domain-containing protein</fullName>
    </recommendedName>
</protein>
<evidence type="ECO:0000256" key="3">
    <source>
        <dbReference type="ARBA" id="ARBA00023163"/>
    </source>
</evidence>
<dbReference type="GO" id="GO:0045944">
    <property type="term" value="P:positive regulation of transcription by RNA polymerase II"/>
    <property type="evidence" value="ECO:0007669"/>
    <property type="project" value="TreeGrafter"/>
</dbReference>
<name>A0AAD6I024_PENCN</name>
<feature type="compositionally biased region" description="Low complexity" evidence="5">
    <location>
        <begin position="86"/>
        <end position="97"/>
    </location>
</feature>
<keyword evidence="2" id="KW-0238">DNA-binding</keyword>
<proteinExistence type="predicted"/>
<feature type="region of interest" description="Disordered" evidence="5">
    <location>
        <begin position="193"/>
        <end position="212"/>
    </location>
</feature>
<evidence type="ECO:0000313" key="7">
    <source>
        <dbReference type="EMBL" id="KAJ6023580.1"/>
    </source>
</evidence>
<evidence type="ECO:0000313" key="8">
    <source>
        <dbReference type="Proteomes" id="UP001219568"/>
    </source>
</evidence>
<dbReference type="InterPro" id="IPR052780">
    <property type="entry name" value="AAA_Catabolism_Regulators"/>
</dbReference>
<reference evidence="7" key="1">
    <citation type="journal article" date="2023" name="IMA Fungus">
        <title>Comparative genomic study of the Penicillium genus elucidates a diverse pangenome and 15 lateral gene transfer events.</title>
        <authorList>
            <person name="Petersen C."/>
            <person name="Sorensen T."/>
            <person name="Nielsen M.R."/>
            <person name="Sondergaard T.E."/>
            <person name="Sorensen J.L."/>
            <person name="Fitzpatrick D.A."/>
            <person name="Frisvad J.C."/>
            <person name="Nielsen K.L."/>
        </authorList>
    </citation>
    <scope>NUCLEOTIDE SEQUENCE</scope>
    <source>
        <strain evidence="7">IBT 15450</strain>
    </source>
</reference>